<organism evidence="3">
    <name type="scientific">Flexilinea flocculi</name>
    <dbReference type="NCBI Taxonomy" id="1678840"/>
    <lineage>
        <taxon>Bacteria</taxon>
        <taxon>Bacillati</taxon>
        <taxon>Chloroflexota</taxon>
        <taxon>Anaerolineae</taxon>
        <taxon>Anaerolineales</taxon>
        <taxon>Anaerolineaceae</taxon>
        <taxon>Flexilinea</taxon>
    </lineage>
</organism>
<keyword evidence="2" id="KW-0732">Signal</keyword>
<gene>
    <name evidence="3" type="ORF">ATC1_11327</name>
</gene>
<evidence type="ECO:0000313" key="4">
    <source>
        <dbReference type="Proteomes" id="UP000053370"/>
    </source>
</evidence>
<dbReference type="InterPro" id="IPR005754">
    <property type="entry name" value="Sortase"/>
</dbReference>
<protein>
    <submittedName>
        <fullName evidence="3">Sortase family</fullName>
    </submittedName>
</protein>
<keyword evidence="4" id="KW-1185">Reference proteome</keyword>
<keyword evidence="1" id="KW-0378">Hydrolase</keyword>
<sequence length="897" mass="98238">MNTKKMMLWLITAVFLTLVFAGAATMQVSAVATFTLTNDDCKDVKNDGIEFRAPVSITDPTTEKFRSNIIVEITDPNGLVGSTGYHIGTDVVKEVALYAASDSTEYQCQQLTITPANNDFSCNSFPVGGTISAIHVTFVPNITGTVPNEVVVYGEYTIKISESAVTPADVLLTGVAKIDAASTACAQNQGTGTFSPVAPATAFIYNANDDCDDNDIPDPTYSEEQEILFNESSTNPFRIVSFPLGETITPERFKIVASPETNSYDYDIVLKFLANDNTPYYLEYSYIQNTDSSTIATLNKCADMTVPTALGTCTTGINDLWDITKLPIKLVGGAITINNTIPALLPTQTNFTIDFYYRNVDPTLGYENSMFHFQRNMSVQFSNYCTGTGNENHRVASSAYDPCKSSKQLFNISFIDTTGPTPGVGIQLDPCNFGGGVGGWCADTIDIPVLPGESYPENTTNYYFGTLKCMDATCEHQSGTGSYVSSVVVNDGYYTGTTWGANEVSRSTLSRIPMRLFQTATNIFEMTAINFVADGPGTYLISAFATDITTNTTLENTKQLKLYITIPQKDSDLSCYTPGNDGRFEAAWDGCNEDWDSEQVEFKAVNESYSFISNYSNKKMTFTLSAAESFMPTALEMNELYCEWQVLAEGYSADGGSCGAQQVVLPPYTRAIVTGGKFTMNGKPSILDDKPYLISYYREETGNDMTLIMQMSIKECKQEKIPDTGYSLRSPQPLAGASKSDIIFTGNSLQIPAIGLGIETPIPIVHVSYIGGSFDNGWDLTMVGGYVGELEGGAYIPYAGNSVLTGHYYSQGVFVNLTGLHLEDEIYIYATDGMKYVYKVNNSFYTKPHDVYQLFQPNGEKSLTLVTCDSYNLITDEYDNRYVVMATLDHAEPYQMP</sequence>
<name>A0A0K8P9R0_9CHLR</name>
<dbReference type="OrthoDB" id="154054at2"/>
<dbReference type="InterPro" id="IPR023365">
    <property type="entry name" value="Sortase_dom-sf"/>
</dbReference>
<dbReference type="Gene3D" id="2.40.260.10">
    <property type="entry name" value="Sortase"/>
    <property type="match status" value="1"/>
</dbReference>
<evidence type="ECO:0000313" key="3">
    <source>
        <dbReference type="EMBL" id="GAP39397.1"/>
    </source>
</evidence>
<dbReference type="SUPFAM" id="SSF63817">
    <property type="entry name" value="Sortase"/>
    <property type="match status" value="1"/>
</dbReference>
<dbReference type="EMBL" id="DF968179">
    <property type="protein sequence ID" value="GAP39397.1"/>
    <property type="molecule type" value="Genomic_DNA"/>
</dbReference>
<reference evidence="3" key="1">
    <citation type="journal article" date="2015" name="Genome Announc.">
        <title>Draft Genome Sequence of Anaerolineae Strain TC1, a Novel Isolate from a Methanogenic Wastewater Treatment System.</title>
        <authorList>
            <person name="Matsuura N."/>
            <person name="Tourlousse D.M."/>
            <person name="Sun L."/>
            <person name="Toyonaga M."/>
            <person name="Kuroda K."/>
            <person name="Ohashi A."/>
            <person name="Cruz R."/>
            <person name="Yamaguchi T."/>
            <person name="Sekiguchi Y."/>
        </authorList>
    </citation>
    <scope>NUCLEOTIDE SEQUENCE [LARGE SCALE GENOMIC DNA]</scope>
    <source>
        <strain evidence="3">TC1</strain>
    </source>
</reference>
<accession>A0A0K8P9R0</accession>
<proteinExistence type="predicted"/>
<dbReference type="Proteomes" id="UP000053370">
    <property type="component" value="Unassembled WGS sequence"/>
</dbReference>
<feature type="chain" id="PRO_5005513886" evidence="2">
    <location>
        <begin position="24"/>
        <end position="897"/>
    </location>
</feature>
<dbReference type="RefSeq" id="WP_062277639.1">
    <property type="nucleotide sequence ID" value="NZ_DF968179.1"/>
</dbReference>
<dbReference type="GO" id="GO:0016787">
    <property type="term" value="F:hydrolase activity"/>
    <property type="evidence" value="ECO:0007669"/>
    <property type="project" value="UniProtKB-KW"/>
</dbReference>
<dbReference type="CDD" id="cd00004">
    <property type="entry name" value="Sortase"/>
    <property type="match status" value="1"/>
</dbReference>
<feature type="signal peptide" evidence="2">
    <location>
        <begin position="1"/>
        <end position="23"/>
    </location>
</feature>
<evidence type="ECO:0000256" key="1">
    <source>
        <dbReference type="ARBA" id="ARBA00022801"/>
    </source>
</evidence>
<dbReference type="STRING" id="1678840.ATC1_11327"/>
<dbReference type="Pfam" id="PF04203">
    <property type="entry name" value="Sortase"/>
    <property type="match status" value="1"/>
</dbReference>
<evidence type="ECO:0000256" key="2">
    <source>
        <dbReference type="SAM" id="SignalP"/>
    </source>
</evidence>
<dbReference type="AlphaFoldDB" id="A0A0K8P9R0"/>